<sequence>MADRGRRSRTGAPPHDFNIRTTIGAEDPDVNHHAPPLSGYHIEHASTSAQSTSHFYQPLYSHQAMDARSTSGAGVGDPNYYASSQQSNISYAHNVNPSAPLQPGYHIEHASTSAQSTSHFYQPLYSHQAMDARSTSCAGVGDPNYYASSQQSNISYAHNVNPSAPLQPGHYVEQASTSAQSTGYFNQQRYLSQAMNARATSGAGVGDPNYHASSQAGQILYQAQPRYQYQPAYRHVDPAASGLQAPPTASFVPLLSIGHNVAPRVLEPQYHVAPPHPPTQAPGPAIMNPGFDMSTRPGRLLNQAGRGQLAHYGPRVRQQVGTAGPPEQQLAFQRPPSRPPSRGQRGGKSRGGQQRPDPAIQSATQGQTLRGQSQLTSPASSCKSAESTRIIRSAGGARGSRTTGAADVADSFPRRPGSGLEGEPVTVEANFFHVTLRENLTLYHYDVDITKTCSPVPAAYAGAHAGADAGAGPSGDMKPPSRLSKRCKSLVFCEFRKQYESIVVVFDGEKNMYTTQALPITDELSSVVSLPRPGGRSGSDQFLILVRKVAELKSNDQQAMVQALDIAIRQACSRGRQTIGRLLFEQVQCDQRLDPGIVIGEGLFTSLRIGEAGAFINVDVVRAAFYNEAEDLALLAKHLLFKDRVRPERVQSLNERQVENVRGFFCGMPICVKHLTYRPKMTVVHVTEETAEEKQFDYGNESITVANYFNRKYKPQLAYPKLPCIDVGGNCYYPMEKCFPIKFGKCVQILKEFTLDKGTREYMLMTPQVKLGTAKNAVNQKMDKSLLQSFFKDLPESPYELKARRLTDFPTETGSTVPLTVQYWVIANACKNAPLACNQLNIFRDTLVNEGKKLNVHLSEHWDSRDFSQSNPRSMLEDLSRKSRRPDIVFVILDKNSPRYNSIKYYAETKFGFITQCVTKANFCKSQQQL</sequence>
<evidence type="ECO:0000256" key="1">
    <source>
        <dbReference type="SAM" id="MobiDB-lite"/>
    </source>
</evidence>
<feature type="compositionally biased region" description="Polar residues" evidence="1">
    <location>
        <begin position="361"/>
        <end position="387"/>
    </location>
</feature>
<dbReference type="Pfam" id="PF16486">
    <property type="entry name" value="ArgoN"/>
    <property type="match status" value="1"/>
</dbReference>
<dbReference type="EMBL" id="JARKHS020006207">
    <property type="protein sequence ID" value="KAK8782868.1"/>
    <property type="molecule type" value="Genomic_DNA"/>
</dbReference>
<dbReference type="Gene3D" id="2.170.260.10">
    <property type="entry name" value="paz domain"/>
    <property type="match status" value="1"/>
</dbReference>
<dbReference type="InterPro" id="IPR003100">
    <property type="entry name" value="PAZ_dom"/>
</dbReference>
<evidence type="ECO:0000259" key="2">
    <source>
        <dbReference type="PROSITE" id="PS50821"/>
    </source>
</evidence>
<dbReference type="AlphaFoldDB" id="A0AAQ4F8C4"/>
<dbReference type="SUPFAM" id="SSF101690">
    <property type="entry name" value="PAZ domain"/>
    <property type="match status" value="1"/>
</dbReference>
<organism evidence="3 4">
    <name type="scientific">Amblyomma americanum</name>
    <name type="common">Lone star tick</name>
    <dbReference type="NCBI Taxonomy" id="6943"/>
    <lineage>
        <taxon>Eukaryota</taxon>
        <taxon>Metazoa</taxon>
        <taxon>Ecdysozoa</taxon>
        <taxon>Arthropoda</taxon>
        <taxon>Chelicerata</taxon>
        <taxon>Arachnida</taxon>
        <taxon>Acari</taxon>
        <taxon>Parasitiformes</taxon>
        <taxon>Ixodida</taxon>
        <taxon>Ixodoidea</taxon>
        <taxon>Ixodidae</taxon>
        <taxon>Amblyomminae</taxon>
        <taxon>Amblyomma</taxon>
    </lineage>
</organism>
<feature type="region of interest" description="Disordered" evidence="1">
    <location>
        <begin position="318"/>
        <end position="421"/>
    </location>
</feature>
<reference evidence="3 4" key="1">
    <citation type="journal article" date="2023" name="Arcadia Sci">
        <title>De novo assembly of a long-read Amblyomma americanum tick genome.</title>
        <authorList>
            <person name="Chou S."/>
            <person name="Poskanzer K.E."/>
            <person name="Rollins M."/>
            <person name="Thuy-Boun P.S."/>
        </authorList>
    </citation>
    <scope>NUCLEOTIDE SEQUENCE [LARGE SCALE GENOMIC DNA]</scope>
    <source>
        <strain evidence="3">F_SG_1</strain>
        <tissue evidence="3">Salivary glands</tissue>
    </source>
</reference>
<dbReference type="Proteomes" id="UP001321473">
    <property type="component" value="Unassembled WGS sequence"/>
</dbReference>
<dbReference type="InterPro" id="IPR032474">
    <property type="entry name" value="Argonaute_N"/>
</dbReference>
<feature type="non-terminal residue" evidence="3">
    <location>
        <position position="930"/>
    </location>
</feature>
<feature type="region of interest" description="Disordered" evidence="1">
    <location>
        <begin position="1"/>
        <end position="40"/>
    </location>
</feature>
<feature type="region of interest" description="Disordered" evidence="1">
    <location>
        <begin position="269"/>
        <end position="299"/>
    </location>
</feature>
<proteinExistence type="predicted"/>
<dbReference type="GO" id="GO:0003723">
    <property type="term" value="F:RNA binding"/>
    <property type="evidence" value="ECO:0007669"/>
    <property type="project" value="InterPro"/>
</dbReference>
<dbReference type="PANTHER" id="PTHR22891">
    <property type="entry name" value="EUKARYOTIC TRANSLATION INITIATION FACTOR 2C"/>
    <property type="match status" value="1"/>
</dbReference>
<keyword evidence="4" id="KW-1185">Reference proteome</keyword>
<dbReference type="SMART" id="SM00949">
    <property type="entry name" value="PAZ"/>
    <property type="match status" value="1"/>
</dbReference>
<evidence type="ECO:0000313" key="4">
    <source>
        <dbReference type="Proteomes" id="UP001321473"/>
    </source>
</evidence>
<dbReference type="CDD" id="cd02846">
    <property type="entry name" value="PAZ_argonaute_like"/>
    <property type="match status" value="1"/>
</dbReference>
<accession>A0AAQ4F8C4</accession>
<protein>
    <recommendedName>
        <fullName evidence="2">PAZ domain-containing protein</fullName>
    </recommendedName>
</protein>
<gene>
    <name evidence="3" type="ORF">V5799_015792</name>
</gene>
<dbReference type="PROSITE" id="PS50821">
    <property type="entry name" value="PAZ"/>
    <property type="match status" value="1"/>
</dbReference>
<dbReference type="Gene3D" id="3.40.50.2300">
    <property type="match status" value="1"/>
</dbReference>
<evidence type="ECO:0000313" key="3">
    <source>
        <dbReference type="EMBL" id="KAK8782868.1"/>
    </source>
</evidence>
<comment type="caution">
    <text evidence="3">The sequence shown here is derived from an EMBL/GenBank/DDBJ whole genome shotgun (WGS) entry which is preliminary data.</text>
</comment>
<feature type="compositionally biased region" description="Low complexity" evidence="1">
    <location>
        <begin position="388"/>
        <end position="406"/>
    </location>
</feature>
<dbReference type="InterPro" id="IPR036085">
    <property type="entry name" value="PAZ_dom_sf"/>
</dbReference>
<name>A0AAQ4F8C4_AMBAM</name>
<feature type="domain" description="PAZ" evidence="2">
    <location>
        <begin position="648"/>
        <end position="742"/>
    </location>
</feature>
<dbReference type="Pfam" id="PF02170">
    <property type="entry name" value="PAZ"/>
    <property type="match status" value="1"/>
</dbReference>